<dbReference type="EMBL" id="AP018203">
    <property type="protein sequence ID" value="BAY56565.1"/>
    <property type="molecule type" value="Genomic_DNA"/>
</dbReference>
<reference evidence="1 2" key="1">
    <citation type="submission" date="2017-06" db="EMBL/GenBank/DDBJ databases">
        <title>Genome sequencing of cyanobaciteial culture collection at National Institute for Environmental Studies (NIES).</title>
        <authorList>
            <person name="Hirose Y."/>
            <person name="Shimura Y."/>
            <person name="Fujisawa T."/>
            <person name="Nakamura Y."/>
            <person name="Kawachi M."/>
        </authorList>
    </citation>
    <scope>NUCLEOTIDE SEQUENCE [LARGE SCALE GENOMIC DNA]</scope>
    <source>
        <strain evidence="1 2">NIES-2135</strain>
    </source>
</reference>
<dbReference type="AlphaFoldDB" id="A0A1Z4JIG4"/>
<sequence length="66" mass="7917">MNSKFLLVWGRFLRLKLSPWLTLMRSSYRAIRGCPRGQSRWMMAIAKLNLLPIYDLLDDLIRYPPY</sequence>
<gene>
    <name evidence="1" type="ORF">NIES2135_33990</name>
</gene>
<evidence type="ECO:0000313" key="1">
    <source>
        <dbReference type="EMBL" id="BAY56565.1"/>
    </source>
</evidence>
<dbReference type="Proteomes" id="UP000217895">
    <property type="component" value="Chromosome"/>
</dbReference>
<keyword evidence="2" id="KW-1185">Reference proteome</keyword>
<protein>
    <submittedName>
        <fullName evidence="1">Uncharacterized protein</fullName>
    </submittedName>
</protein>
<organism evidence="1 2">
    <name type="scientific">Leptolyngbya boryana NIES-2135</name>
    <dbReference type="NCBI Taxonomy" id="1973484"/>
    <lineage>
        <taxon>Bacteria</taxon>
        <taxon>Bacillati</taxon>
        <taxon>Cyanobacteriota</taxon>
        <taxon>Cyanophyceae</taxon>
        <taxon>Leptolyngbyales</taxon>
        <taxon>Leptolyngbyaceae</taxon>
        <taxon>Leptolyngbya group</taxon>
        <taxon>Leptolyngbya</taxon>
    </lineage>
</organism>
<accession>A0A1Z4JIG4</accession>
<proteinExistence type="predicted"/>
<evidence type="ECO:0000313" key="2">
    <source>
        <dbReference type="Proteomes" id="UP000217895"/>
    </source>
</evidence>
<name>A0A1Z4JIG4_LEPBY</name>